<reference evidence="3 4" key="1">
    <citation type="submission" date="2017-11" db="EMBL/GenBank/DDBJ databases">
        <title>Isolation and Characterization of Family Methanocellaceae Species from Potential Methane Hydrate Area Offshore Southwestern Taiwan.</title>
        <authorList>
            <person name="Zhang W.-L."/>
            <person name="Chen W.-C."/>
            <person name="Lai M.-C."/>
            <person name="Chen S.-C."/>
        </authorList>
    </citation>
    <scope>NUCLEOTIDE SEQUENCE [LARGE SCALE GENOMIC DNA]</scope>
    <source>
        <strain evidence="3 4">CWC-04</strain>
    </source>
</reference>
<dbReference type="InterPro" id="IPR001667">
    <property type="entry name" value="DDH_dom"/>
</dbReference>
<evidence type="ECO:0000313" key="3">
    <source>
        <dbReference type="EMBL" id="MCD1295495.1"/>
    </source>
</evidence>
<keyword evidence="3" id="KW-0378">Hydrolase</keyword>
<feature type="domain" description="DHHA1" evidence="2">
    <location>
        <begin position="338"/>
        <end position="425"/>
    </location>
</feature>
<dbReference type="EMBL" id="PGCK01000009">
    <property type="protein sequence ID" value="MCD1295495.1"/>
    <property type="molecule type" value="Genomic_DNA"/>
</dbReference>
<keyword evidence="3" id="KW-0269">Exonuclease</keyword>
<dbReference type="AlphaFoldDB" id="A0AAP2RG48"/>
<dbReference type="RefSeq" id="WP_230742350.1">
    <property type="nucleotide sequence ID" value="NZ_PGCK01000009.1"/>
</dbReference>
<evidence type="ECO:0000259" key="1">
    <source>
        <dbReference type="Pfam" id="PF01368"/>
    </source>
</evidence>
<dbReference type="Proteomes" id="UP001320159">
    <property type="component" value="Unassembled WGS sequence"/>
</dbReference>
<dbReference type="GO" id="GO:0003676">
    <property type="term" value="F:nucleic acid binding"/>
    <property type="evidence" value="ECO:0007669"/>
    <property type="project" value="InterPro"/>
</dbReference>
<dbReference type="InterPro" id="IPR051673">
    <property type="entry name" value="SSDNA_exonuclease_RecJ"/>
</dbReference>
<accession>A0AAP2RG48</accession>
<gene>
    <name evidence="3" type="ORF">CUJ83_10840</name>
</gene>
<evidence type="ECO:0000259" key="2">
    <source>
        <dbReference type="Pfam" id="PF02272"/>
    </source>
</evidence>
<dbReference type="InterPro" id="IPR038763">
    <property type="entry name" value="DHH_sf"/>
</dbReference>
<dbReference type="Pfam" id="PF01368">
    <property type="entry name" value="DHH"/>
    <property type="match status" value="1"/>
</dbReference>
<keyword evidence="4" id="KW-1185">Reference proteome</keyword>
<evidence type="ECO:0000313" key="4">
    <source>
        <dbReference type="Proteomes" id="UP001320159"/>
    </source>
</evidence>
<dbReference type="PANTHER" id="PTHR30255">
    <property type="entry name" value="SINGLE-STRANDED-DNA-SPECIFIC EXONUCLEASE RECJ"/>
    <property type="match status" value="1"/>
</dbReference>
<dbReference type="PANTHER" id="PTHR30255:SF2">
    <property type="entry name" value="SINGLE-STRANDED-DNA-SPECIFIC EXONUCLEASE RECJ"/>
    <property type="match status" value="1"/>
</dbReference>
<organism evidence="3 4">
    <name type="scientific">Methanooceanicella nereidis</name>
    <dbReference type="NCBI Taxonomy" id="2052831"/>
    <lineage>
        <taxon>Archaea</taxon>
        <taxon>Methanobacteriati</taxon>
        <taxon>Methanobacteriota</taxon>
        <taxon>Stenosarchaea group</taxon>
        <taxon>Methanomicrobia</taxon>
        <taxon>Methanocellales</taxon>
        <taxon>Methanocellaceae</taxon>
        <taxon>Methanooceanicella</taxon>
    </lineage>
</organism>
<dbReference type="Pfam" id="PF02272">
    <property type="entry name" value="DHHA1"/>
    <property type="match status" value="1"/>
</dbReference>
<dbReference type="SUPFAM" id="SSF64182">
    <property type="entry name" value="DHH phosphoesterases"/>
    <property type="match status" value="1"/>
</dbReference>
<sequence>MSKLAELSGIAKPAAEKIKEHKFIRVVSHHDADGITACGIICQALQRLNINFQATIISNLDHSIIDKLDPSEPVIFCDMGSGHPDIVNMFDAVILDHHVPHGEHKNIQVNPHMLGLDGAIEVSASGVTYSLARILGDNVDLAGLAISGAIGDKQKMIGPNKDILDEAIKSGVISVEKGLKLGRGDLDKVLEYSIDPYFDFSGSHKDTVKFLSELQLSGKIETLNGEDLKRLSSALSQMLLKRSPPDSLEALFGDVYLLNKELIKDIYDFTNTVNSCGKMDEPALGLSICLRDESAMAQAESKRFDYSRQILDALSDAIGRIKDMGSLRYIDIESSDVTGAIASTVIRYVMTDKPVIVLNRENGKIKISARGTAELIRNGLDLSVAVREGAKAVGGNGGGHNIASGASIPAGQELEFLNAVNRIVRGQLSGKV</sequence>
<dbReference type="Gene3D" id="3.90.1640.30">
    <property type="match status" value="1"/>
</dbReference>
<name>A0AAP2RG48_9EURY</name>
<dbReference type="GO" id="GO:0004527">
    <property type="term" value="F:exonuclease activity"/>
    <property type="evidence" value="ECO:0007669"/>
    <property type="project" value="UniProtKB-KW"/>
</dbReference>
<dbReference type="Gene3D" id="3.10.310.30">
    <property type="match status" value="1"/>
</dbReference>
<proteinExistence type="predicted"/>
<protein>
    <submittedName>
        <fullName evidence="3">Single-stranded DNA exonuclease RecJ</fullName>
    </submittedName>
</protein>
<dbReference type="InterPro" id="IPR003156">
    <property type="entry name" value="DHHA1_dom"/>
</dbReference>
<comment type="caution">
    <text evidence="3">The sequence shown here is derived from an EMBL/GenBank/DDBJ whole genome shotgun (WGS) entry which is preliminary data.</text>
</comment>
<keyword evidence="3" id="KW-0540">Nuclease</keyword>
<feature type="domain" description="DDH" evidence="1">
    <location>
        <begin position="24"/>
        <end position="133"/>
    </location>
</feature>